<comment type="catalytic activity">
    <reaction evidence="1 5">
        <text>[protein]-peptidylproline (omega=180) = [protein]-peptidylproline (omega=0)</text>
        <dbReference type="Rhea" id="RHEA:16237"/>
        <dbReference type="Rhea" id="RHEA-COMP:10747"/>
        <dbReference type="Rhea" id="RHEA-COMP:10748"/>
        <dbReference type="ChEBI" id="CHEBI:83833"/>
        <dbReference type="ChEBI" id="CHEBI:83834"/>
        <dbReference type="EC" id="5.2.1.8"/>
    </reaction>
</comment>
<dbReference type="PANTHER" id="PTHR10657:SF4">
    <property type="entry name" value="PEPTIDYL-PROLYL CIS-TRANS ISOMERASE-RELATED"/>
    <property type="match status" value="1"/>
</dbReference>
<keyword evidence="3 4" id="KW-0413">Isomerase</keyword>
<accession>I2GZM7</accession>
<feature type="domain" description="WW" evidence="7">
    <location>
        <begin position="26"/>
        <end position="60"/>
    </location>
</feature>
<evidence type="ECO:0000256" key="1">
    <source>
        <dbReference type="ARBA" id="ARBA00000971"/>
    </source>
</evidence>
<dbReference type="OMA" id="WEMRTSR"/>
<evidence type="ECO:0000256" key="2">
    <source>
        <dbReference type="ARBA" id="ARBA00023110"/>
    </source>
</evidence>
<evidence type="ECO:0000256" key="5">
    <source>
        <dbReference type="RuleBase" id="RU363014"/>
    </source>
</evidence>
<dbReference type="PROSITE" id="PS50020">
    <property type="entry name" value="WW_DOMAIN_2"/>
    <property type="match status" value="1"/>
</dbReference>
<dbReference type="InterPro" id="IPR051370">
    <property type="entry name" value="PPIase_Pin1"/>
</dbReference>
<dbReference type="OrthoDB" id="2530521at2759"/>
<dbReference type="KEGG" id="tbl:TBLA_0B07630"/>
<dbReference type="InParanoid" id="I2GZM7"/>
<dbReference type="Gene3D" id="2.20.70.10">
    <property type="match status" value="1"/>
</dbReference>
<dbReference type="InterPro" id="IPR046357">
    <property type="entry name" value="PPIase_dom_sf"/>
</dbReference>
<evidence type="ECO:0000259" key="8">
    <source>
        <dbReference type="PROSITE" id="PS50198"/>
    </source>
</evidence>
<dbReference type="EMBL" id="HE806317">
    <property type="protein sequence ID" value="CCH59579.1"/>
    <property type="molecule type" value="Genomic_DNA"/>
</dbReference>
<feature type="compositionally biased region" description="Low complexity" evidence="6">
    <location>
        <begin position="7"/>
        <end position="25"/>
    </location>
</feature>
<dbReference type="RefSeq" id="XP_004179098.1">
    <property type="nucleotide sequence ID" value="XM_004179050.1"/>
</dbReference>
<dbReference type="GO" id="GO:2000749">
    <property type="term" value="P:positive regulation of rDNA heterochromatin formation"/>
    <property type="evidence" value="ECO:0007669"/>
    <property type="project" value="EnsemblFungi"/>
</dbReference>
<dbReference type="Proteomes" id="UP000002866">
    <property type="component" value="Chromosome 2"/>
</dbReference>
<evidence type="ECO:0000313" key="9">
    <source>
        <dbReference type="EMBL" id="CCH59579.1"/>
    </source>
</evidence>
<evidence type="ECO:0000256" key="6">
    <source>
        <dbReference type="SAM" id="MobiDB-lite"/>
    </source>
</evidence>
<dbReference type="SUPFAM" id="SSF51045">
    <property type="entry name" value="WW domain"/>
    <property type="match status" value="1"/>
</dbReference>
<dbReference type="AlphaFoldDB" id="I2GZM7"/>
<dbReference type="PANTHER" id="PTHR10657">
    <property type="entry name" value="PEPTIDYL-PROLYL CIS-TRANS ISOMERASE"/>
    <property type="match status" value="1"/>
</dbReference>
<sequence>MEDKTATETTETTATATTTATSSTTNGLPEPWTIRYSRSKKREYYFNPSDKKSQWEAPEGTDEEALKNFFLENPIRVHCKHILIKHKDSRRPSSHRKETITITKEEAIKELTVIQESLKKDPTQFDKFAKERSDCSSFKRNGDLGWFGKGEMQPNFEKSAFSLKINEISDIVETDSGVHLILREA</sequence>
<name>I2GZM7_HENB6</name>
<dbReference type="GO" id="GO:0003755">
    <property type="term" value="F:peptidyl-prolyl cis-trans isomerase activity"/>
    <property type="evidence" value="ECO:0007669"/>
    <property type="project" value="UniProtKB-UniRule"/>
</dbReference>
<dbReference type="InterPro" id="IPR000297">
    <property type="entry name" value="PPIase_PpiC"/>
</dbReference>
<keyword evidence="10" id="KW-1185">Reference proteome</keyword>
<keyword evidence="2 4" id="KW-0697">Rotamase</keyword>
<gene>
    <name evidence="9" type="primary">TBLA0B07630</name>
    <name evidence="9" type="ORF">TBLA_0B07630</name>
</gene>
<organism evidence="9 10">
    <name type="scientific">Henningerozyma blattae (strain ATCC 34711 / CBS 6284 / DSM 70876 / NBRC 10599 / NRRL Y-10934 / UCD 77-7)</name>
    <name type="common">Yeast</name>
    <name type="synonym">Tetrapisispora blattae</name>
    <dbReference type="NCBI Taxonomy" id="1071380"/>
    <lineage>
        <taxon>Eukaryota</taxon>
        <taxon>Fungi</taxon>
        <taxon>Dikarya</taxon>
        <taxon>Ascomycota</taxon>
        <taxon>Saccharomycotina</taxon>
        <taxon>Saccharomycetes</taxon>
        <taxon>Saccharomycetales</taxon>
        <taxon>Saccharomycetaceae</taxon>
        <taxon>Henningerozyma</taxon>
    </lineage>
</organism>
<dbReference type="InterPro" id="IPR036020">
    <property type="entry name" value="WW_dom_sf"/>
</dbReference>
<evidence type="ECO:0000256" key="3">
    <source>
        <dbReference type="ARBA" id="ARBA00023235"/>
    </source>
</evidence>
<dbReference type="FunFam" id="3.10.50.40:FF:000026">
    <property type="entry name" value="Peptidyl-prolyl cis-trans isomerase"/>
    <property type="match status" value="1"/>
</dbReference>
<reference evidence="9 10" key="1">
    <citation type="journal article" date="2011" name="Proc. Natl. Acad. Sci. U.S.A.">
        <title>Evolutionary erosion of yeast sex chromosomes by mating-type switching accidents.</title>
        <authorList>
            <person name="Gordon J.L."/>
            <person name="Armisen D."/>
            <person name="Proux-Wera E."/>
            <person name="Oheigeartaigh S.S."/>
            <person name="Byrne K.P."/>
            <person name="Wolfe K.H."/>
        </authorList>
    </citation>
    <scope>NUCLEOTIDE SEQUENCE [LARGE SCALE GENOMIC DNA]</scope>
    <source>
        <strain evidence="10">ATCC 34711 / CBS 6284 / DSM 70876 / NBRC 10599 / NRRL Y-10934 / UCD 77-7</strain>
    </source>
</reference>
<dbReference type="Pfam" id="PF00639">
    <property type="entry name" value="Rotamase"/>
    <property type="match status" value="1"/>
</dbReference>
<feature type="region of interest" description="Disordered" evidence="6">
    <location>
        <begin position="1"/>
        <end position="33"/>
    </location>
</feature>
<dbReference type="Gene3D" id="3.10.50.40">
    <property type="match status" value="1"/>
</dbReference>
<evidence type="ECO:0000313" key="10">
    <source>
        <dbReference type="Proteomes" id="UP000002866"/>
    </source>
</evidence>
<dbReference type="Pfam" id="PF00397">
    <property type="entry name" value="WW"/>
    <property type="match status" value="1"/>
</dbReference>
<dbReference type="PROSITE" id="PS50198">
    <property type="entry name" value="PPIC_PPIASE_2"/>
    <property type="match status" value="1"/>
</dbReference>
<dbReference type="STRING" id="1071380.I2GZM7"/>
<evidence type="ECO:0000259" key="7">
    <source>
        <dbReference type="PROSITE" id="PS50020"/>
    </source>
</evidence>
<dbReference type="GO" id="GO:0000993">
    <property type="term" value="F:RNA polymerase II complex binding"/>
    <property type="evidence" value="ECO:0007669"/>
    <property type="project" value="EnsemblFungi"/>
</dbReference>
<dbReference type="SUPFAM" id="SSF54534">
    <property type="entry name" value="FKBP-like"/>
    <property type="match status" value="1"/>
</dbReference>
<dbReference type="GO" id="GO:0006369">
    <property type="term" value="P:termination of RNA polymerase II transcription"/>
    <property type="evidence" value="ECO:0007669"/>
    <property type="project" value="EnsemblFungi"/>
</dbReference>
<dbReference type="GO" id="GO:0005634">
    <property type="term" value="C:nucleus"/>
    <property type="evidence" value="ECO:0007669"/>
    <property type="project" value="TreeGrafter"/>
</dbReference>
<dbReference type="CDD" id="cd00201">
    <property type="entry name" value="WW"/>
    <property type="match status" value="1"/>
</dbReference>
<dbReference type="GO" id="GO:0045899">
    <property type="term" value="P:positive regulation of RNA polymerase II transcription preinitiation complex assembly"/>
    <property type="evidence" value="ECO:0007669"/>
    <property type="project" value="EnsemblFungi"/>
</dbReference>
<feature type="domain" description="PpiC" evidence="8">
    <location>
        <begin position="74"/>
        <end position="185"/>
    </location>
</feature>
<dbReference type="GO" id="GO:0000122">
    <property type="term" value="P:negative regulation of transcription by RNA polymerase II"/>
    <property type="evidence" value="ECO:0007669"/>
    <property type="project" value="EnsemblFungi"/>
</dbReference>
<dbReference type="HOGENOM" id="CLU_090028_0_1_1"/>
<dbReference type="InterPro" id="IPR001202">
    <property type="entry name" value="WW_dom"/>
</dbReference>
<evidence type="ECO:0000256" key="4">
    <source>
        <dbReference type="PROSITE-ProRule" id="PRU00278"/>
    </source>
</evidence>
<dbReference type="FunCoup" id="I2GZM7">
    <property type="interactions" value="1038"/>
</dbReference>
<dbReference type="GO" id="GO:0005829">
    <property type="term" value="C:cytosol"/>
    <property type="evidence" value="ECO:0007669"/>
    <property type="project" value="TreeGrafter"/>
</dbReference>
<proteinExistence type="predicted"/>
<dbReference type="GO" id="GO:2000059">
    <property type="term" value="P:negative regulation of ubiquitin-dependent protein catabolic process"/>
    <property type="evidence" value="ECO:0007669"/>
    <property type="project" value="EnsemblFungi"/>
</dbReference>
<dbReference type="SMART" id="SM00456">
    <property type="entry name" value="WW"/>
    <property type="match status" value="1"/>
</dbReference>
<dbReference type="eggNOG" id="KOG3259">
    <property type="taxonomic scope" value="Eukaryota"/>
</dbReference>
<dbReference type="GeneID" id="14493864"/>
<dbReference type="EC" id="5.2.1.8" evidence="5"/>
<protein>
    <recommendedName>
        <fullName evidence="5">Peptidyl-prolyl cis-trans isomerase</fullName>
        <ecNumber evidence="5">5.2.1.8</ecNumber>
    </recommendedName>
</protein>